<feature type="compositionally biased region" description="Low complexity" evidence="1">
    <location>
        <begin position="1"/>
        <end position="15"/>
    </location>
</feature>
<feature type="compositionally biased region" description="Low complexity" evidence="1">
    <location>
        <begin position="260"/>
        <end position="276"/>
    </location>
</feature>
<feature type="compositionally biased region" description="Polar residues" evidence="1">
    <location>
        <begin position="42"/>
        <end position="53"/>
    </location>
</feature>
<accession>A0ABD2XHV8</accession>
<feature type="region of interest" description="Disordered" evidence="1">
    <location>
        <begin position="1"/>
        <end position="298"/>
    </location>
</feature>
<feature type="compositionally biased region" description="Polar residues" evidence="1">
    <location>
        <begin position="184"/>
        <end position="202"/>
    </location>
</feature>
<keyword evidence="3" id="KW-1185">Reference proteome</keyword>
<reference evidence="2 3" key="1">
    <citation type="journal article" date="2024" name="bioRxiv">
        <title>A reference genome for Trichogramma kaykai: A tiny desert-dwelling parasitoid wasp with competing sex-ratio distorters.</title>
        <authorList>
            <person name="Culotta J."/>
            <person name="Lindsey A.R."/>
        </authorList>
    </citation>
    <scope>NUCLEOTIDE SEQUENCE [LARGE SCALE GENOMIC DNA]</scope>
    <source>
        <strain evidence="2 3">KSX58</strain>
    </source>
</reference>
<dbReference type="AlphaFoldDB" id="A0ABD2XHV8"/>
<proteinExistence type="predicted"/>
<feature type="compositionally biased region" description="Polar residues" evidence="1">
    <location>
        <begin position="129"/>
        <end position="143"/>
    </location>
</feature>
<evidence type="ECO:0000256" key="1">
    <source>
        <dbReference type="SAM" id="MobiDB-lite"/>
    </source>
</evidence>
<name>A0ABD2XHV8_9HYME</name>
<sequence>MKSNGFKSSNSNKFSDWPPVPQDWDAPKDTNPITESWDDPPVNNSRSNALNTEESWDDDTSAPATSAPIIPMFVPGSSLDNSVNSQKGSMQSPTPKQPATPTFNSNQTSNNEENWDDEPSSFEKPSEIPTFTPTPIKTNFQNKSNDDNWDDEPSSFDKPAEIPTFTPAPIKTNFQSNGHDDWNESNNSLNKSVPKLNNSSKNPMEESWDDEEPSLNQSATSADLPFFQPNASSNDSANAKDQDDLFPSSIGFGSTNGEDSFSSGRSFNSNRQGNRSFDSDRGGRSYNSGRHNRDFKDPFVRDSRDNRLMINKIEVIGVVVEVAEVEEVEEVAEVVEVVMEETEIVMAHLIIHEAMIVGVVNHLNKAQLFLPLPLLHLILKKIGIMI</sequence>
<organism evidence="2 3">
    <name type="scientific">Trichogramma kaykai</name>
    <dbReference type="NCBI Taxonomy" id="54128"/>
    <lineage>
        <taxon>Eukaryota</taxon>
        <taxon>Metazoa</taxon>
        <taxon>Ecdysozoa</taxon>
        <taxon>Arthropoda</taxon>
        <taxon>Hexapoda</taxon>
        <taxon>Insecta</taxon>
        <taxon>Pterygota</taxon>
        <taxon>Neoptera</taxon>
        <taxon>Endopterygota</taxon>
        <taxon>Hymenoptera</taxon>
        <taxon>Apocrita</taxon>
        <taxon>Proctotrupomorpha</taxon>
        <taxon>Chalcidoidea</taxon>
        <taxon>Trichogrammatidae</taxon>
        <taxon>Trichogramma</taxon>
    </lineage>
</organism>
<comment type="caution">
    <text evidence="2">The sequence shown here is derived from an EMBL/GenBank/DDBJ whole genome shotgun (WGS) entry which is preliminary data.</text>
</comment>
<feature type="compositionally biased region" description="Polar residues" evidence="1">
    <location>
        <begin position="78"/>
        <end position="112"/>
    </location>
</feature>
<dbReference type="Proteomes" id="UP001627154">
    <property type="component" value="Unassembled WGS sequence"/>
</dbReference>
<evidence type="ECO:0000313" key="2">
    <source>
        <dbReference type="EMBL" id="KAL3404675.1"/>
    </source>
</evidence>
<gene>
    <name evidence="2" type="ORF">TKK_002723</name>
</gene>
<protein>
    <submittedName>
        <fullName evidence="2">Uncharacterized protein</fullName>
    </submittedName>
</protein>
<dbReference type="EMBL" id="JBJJXI010000023">
    <property type="protein sequence ID" value="KAL3404675.1"/>
    <property type="molecule type" value="Genomic_DNA"/>
</dbReference>
<evidence type="ECO:0000313" key="3">
    <source>
        <dbReference type="Proteomes" id="UP001627154"/>
    </source>
</evidence>